<dbReference type="EMBL" id="AUZX01001771">
    <property type="protein sequence ID" value="EQD78193.1"/>
    <property type="molecule type" value="Genomic_DNA"/>
</dbReference>
<feature type="non-terminal residue" evidence="1">
    <location>
        <position position="167"/>
    </location>
</feature>
<evidence type="ECO:0000313" key="1">
    <source>
        <dbReference type="EMBL" id="EQD78193.1"/>
    </source>
</evidence>
<feature type="non-terminal residue" evidence="1">
    <location>
        <position position="1"/>
    </location>
</feature>
<reference evidence="1" key="2">
    <citation type="journal article" date="2014" name="ISME J.">
        <title>Microbial stratification in low pH oxic and suboxic macroscopic growths along an acid mine drainage.</title>
        <authorList>
            <person name="Mendez-Garcia C."/>
            <person name="Mesa V."/>
            <person name="Sprenger R.R."/>
            <person name="Richter M."/>
            <person name="Diez M.S."/>
            <person name="Solano J."/>
            <person name="Bargiela R."/>
            <person name="Golyshina O.V."/>
            <person name="Manteca A."/>
            <person name="Ramos J.L."/>
            <person name="Gallego J.R."/>
            <person name="Llorente I."/>
            <person name="Martins Dos Santos V.A."/>
            <person name="Jensen O.N."/>
            <person name="Pelaez A.I."/>
            <person name="Sanchez J."/>
            <person name="Ferrer M."/>
        </authorList>
    </citation>
    <scope>NUCLEOTIDE SEQUENCE</scope>
</reference>
<proteinExistence type="predicted"/>
<dbReference type="AlphaFoldDB" id="T1CAD8"/>
<dbReference type="InterPro" id="IPR014942">
    <property type="entry name" value="AbiEii"/>
</dbReference>
<accession>T1CAD8</accession>
<protein>
    <submittedName>
        <fullName evidence="1">Uncharacterized protein</fullName>
    </submittedName>
</protein>
<name>T1CAD8_9ZZZZ</name>
<dbReference type="Pfam" id="PF08843">
    <property type="entry name" value="AbiEii"/>
    <property type="match status" value="1"/>
</dbReference>
<organism evidence="1">
    <name type="scientific">mine drainage metagenome</name>
    <dbReference type="NCBI Taxonomy" id="410659"/>
    <lineage>
        <taxon>unclassified sequences</taxon>
        <taxon>metagenomes</taxon>
        <taxon>ecological metagenomes</taxon>
    </lineage>
</organism>
<gene>
    <name evidence="1" type="ORF">B1A_02378</name>
</gene>
<reference evidence="1" key="1">
    <citation type="submission" date="2013-08" db="EMBL/GenBank/DDBJ databases">
        <authorList>
            <person name="Mendez C."/>
            <person name="Richter M."/>
            <person name="Ferrer M."/>
            <person name="Sanchez J."/>
        </authorList>
    </citation>
    <scope>NUCLEOTIDE SEQUENCE</scope>
</reference>
<comment type="caution">
    <text evidence="1">The sequence shown here is derived from an EMBL/GenBank/DDBJ whole genome shotgun (WGS) entry which is preliminary data.</text>
</comment>
<sequence>LKDNVGATYGLSVEVDEDLPNEEDNVPVGRWKSKILLPNYDKSVKQNYVIHLEVAKVPTYTSEVRPIQVISNSVAYGYRSLMLKVESKEEILADKIVALGARDYLKPRDLWDIHMLTQDRVALNTDFVRLKINDYHLDYAKFLQQLRERTTLLRQPSTVSAFQKELP</sequence>